<dbReference type="AlphaFoldDB" id="A0AAW2HFN6"/>
<dbReference type="SMART" id="SM00028">
    <property type="entry name" value="TPR"/>
    <property type="match status" value="3"/>
</dbReference>
<accession>A0AAW2HFN6</accession>
<feature type="signal peptide" evidence="4">
    <location>
        <begin position="1"/>
        <end position="20"/>
    </location>
</feature>
<dbReference type="EMBL" id="JARGDH010000005">
    <property type="protein sequence ID" value="KAL0268592.1"/>
    <property type="molecule type" value="Genomic_DNA"/>
</dbReference>
<organism evidence="5">
    <name type="scientific">Menopon gallinae</name>
    <name type="common">poultry shaft louse</name>
    <dbReference type="NCBI Taxonomy" id="328185"/>
    <lineage>
        <taxon>Eukaryota</taxon>
        <taxon>Metazoa</taxon>
        <taxon>Ecdysozoa</taxon>
        <taxon>Arthropoda</taxon>
        <taxon>Hexapoda</taxon>
        <taxon>Insecta</taxon>
        <taxon>Pterygota</taxon>
        <taxon>Neoptera</taxon>
        <taxon>Paraneoptera</taxon>
        <taxon>Psocodea</taxon>
        <taxon>Troctomorpha</taxon>
        <taxon>Phthiraptera</taxon>
        <taxon>Amblycera</taxon>
        <taxon>Menoponidae</taxon>
        <taxon>Menopon</taxon>
    </lineage>
</organism>
<dbReference type="Pfam" id="PF07719">
    <property type="entry name" value="TPR_2"/>
    <property type="match status" value="1"/>
</dbReference>
<evidence type="ECO:0000256" key="1">
    <source>
        <dbReference type="ARBA" id="ARBA00022737"/>
    </source>
</evidence>
<gene>
    <name evidence="5" type="ORF">PYX00_010464</name>
</gene>
<dbReference type="InterPro" id="IPR011990">
    <property type="entry name" value="TPR-like_helical_dom_sf"/>
</dbReference>
<dbReference type="InterPro" id="IPR052630">
    <property type="entry name" value="TTC17"/>
</dbReference>
<feature type="repeat" description="TPR" evidence="3">
    <location>
        <begin position="259"/>
        <end position="292"/>
    </location>
</feature>
<keyword evidence="1" id="KW-0677">Repeat</keyword>
<name>A0AAW2HFN6_9NEOP</name>
<evidence type="ECO:0000256" key="3">
    <source>
        <dbReference type="PROSITE-ProRule" id="PRU00339"/>
    </source>
</evidence>
<proteinExistence type="predicted"/>
<keyword evidence="2 3" id="KW-0802">TPR repeat</keyword>
<dbReference type="SUPFAM" id="SSF48452">
    <property type="entry name" value="TPR-like"/>
    <property type="match status" value="1"/>
</dbReference>
<feature type="chain" id="PRO_5043475401" description="Tetratricopeptide repeat protein 17" evidence="4">
    <location>
        <begin position="21"/>
        <end position="582"/>
    </location>
</feature>
<reference evidence="5" key="1">
    <citation type="journal article" date="2024" name="Gigascience">
        <title>Chromosome-level genome of the poultry shaft louse Menopon gallinae provides insight into the host-switching and adaptive evolution of parasitic lice.</title>
        <authorList>
            <person name="Xu Y."/>
            <person name="Ma L."/>
            <person name="Liu S."/>
            <person name="Liang Y."/>
            <person name="Liu Q."/>
            <person name="He Z."/>
            <person name="Tian L."/>
            <person name="Duan Y."/>
            <person name="Cai W."/>
            <person name="Li H."/>
            <person name="Song F."/>
        </authorList>
    </citation>
    <scope>NUCLEOTIDE SEQUENCE</scope>
    <source>
        <strain evidence="5">Cailab_2023a</strain>
    </source>
</reference>
<evidence type="ECO:0000256" key="2">
    <source>
        <dbReference type="ARBA" id="ARBA00022803"/>
    </source>
</evidence>
<dbReference type="GO" id="GO:0005737">
    <property type="term" value="C:cytoplasm"/>
    <property type="evidence" value="ECO:0007669"/>
    <property type="project" value="TreeGrafter"/>
</dbReference>
<protein>
    <recommendedName>
        <fullName evidence="6">Tetratricopeptide repeat protein 17</fullName>
    </recommendedName>
</protein>
<evidence type="ECO:0008006" key="6">
    <source>
        <dbReference type="Google" id="ProtNLM"/>
    </source>
</evidence>
<dbReference type="PANTHER" id="PTHR16091">
    <property type="entry name" value="TTC17 PROTEIN"/>
    <property type="match status" value="1"/>
</dbReference>
<comment type="caution">
    <text evidence="5">The sequence shown here is derived from an EMBL/GenBank/DDBJ whole genome shotgun (WGS) entry which is preliminary data.</text>
</comment>
<keyword evidence="4" id="KW-0732">Signal</keyword>
<sequence>MAVLHVIILLFTNFIFEIQASFHWVVTENGKIQTQIRNSAFPLRRPDDLVLLLEQEQRINAITRIYKEFKSFKRSIDNQWAKIEGEGDFEKRLYATDKDCILGVEPLTQHDLTTDFVGYGEAARPKMKPDFPQTEPDCTRYSKLDFSMMTFPHLETLNRRDNLTINSAISKTSFRFDVDAMLKKNHTDWTAYNAASLYWRLIGNGTNALECARRAIYFSPRDKRHIALLNLGTLLQELQSLGEAAIVLHSAVDHDPLQHISHLALGNVYALLGDYTRSLACYENVLSLDPENERVLQLKHALRCQEKLESGLLQIHSLLQNILHDLQRYHEMMEYWQLLQNQLNWERDSKVKDFYSYSRPNYVNLRLLILNVEKQAKSLMSDVSKSVWQKKNLGQPEQSESKLDCVTGSCTVRRIDGGGSSRSARVDEESELEMLDSSEYVLRTKMNSLIDFMKSLSYDAEVNPIEFKRKIRQQINFLRSLNEDSHFSEDQTTFLNNFDSCLDSHHEFKTLNACFMKVLDMYSLNVSNRIVKLKEKMELMSQEESRKNFLADESTLENYIEVAPELMFESESCQRFRDKTEL</sequence>
<dbReference type="PROSITE" id="PS50005">
    <property type="entry name" value="TPR"/>
    <property type="match status" value="1"/>
</dbReference>
<evidence type="ECO:0000256" key="4">
    <source>
        <dbReference type="SAM" id="SignalP"/>
    </source>
</evidence>
<dbReference type="PANTHER" id="PTHR16091:SF1">
    <property type="entry name" value="TETRATRICOPEPTIDE REPEAT PROTEIN 17"/>
    <property type="match status" value="1"/>
</dbReference>
<dbReference type="InterPro" id="IPR019734">
    <property type="entry name" value="TPR_rpt"/>
</dbReference>
<dbReference type="Gene3D" id="1.25.40.10">
    <property type="entry name" value="Tetratricopeptide repeat domain"/>
    <property type="match status" value="1"/>
</dbReference>
<evidence type="ECO:0000313" key="5">
    <source>
        <dbReference type="EMBL" id="KAL0268592.1"/>
    </source>
</evidence>
<dbReference type="InterPro" id="IPR013105">
    <property type="entry name" value="TPR_2"/>
</dbReference>
<dbReference type="GO" id="GO:0015629">
    <property type="term" value="C:actin cytoskeleton"/>
    <property type="evidence" value="ECO:0007669"/>
    <property type="project" value="TreeGrafter"/>
</dbReference>
<dbReference type="GO" id="GO:0030041">
    <property type="term" value="P:actin filament polymerization"/>
    <property type="evidence" value="ECO:0007669"/>
    <property type="project" value="TreeGrafter"/>
</dbReference>